<feature type="domain" description="RING-type" evidence="14">
    <location>
        <begin position="18"/>
        <end position="56"/>
    </location>
</feature>
<name>A0A8X6GZQ5_TRICU</name>
<comment type="PTM">
    <text evidence="12">Ubiquitinated; autoubiquitinated.</text>
</comment>
<dbReference type="InterPro" id="IPR037197">
    <property type="entry name" value="WWE_dom_sf"/>
</dbReference>
<evidence type="ECO:0000256" key="12">
    <source>
        <dbReference type="RuleBase" id="RU367115"/>
    </source>
</evidence>
<evidence type="ECO:0000256" key="3">
    <source>
        <dbReference type="ARBA" id="ARBA00004906"/>
    </source>
</evidence>
<dbReference type="SMART" id="SM00678">
    <property type="entry name" value="WWE"/>
    <property type="match status" value="1"/>
</dbReference>
<evidence type="ECO:0000256" key="7">
    <source>
        <dbReference type="ARBA" id="ARBA00022723"/>
    </source>
</evidence>
<dbReference type="InterPro" id="IPR033509">
    <property type="entry name" value="RNF146"/>
</dbReference>
<evidence type="ECO:0000259" key="14">
    <source>
        <dbReference type="PROSITE" id="PS50089"/>
    </source>
</evidence>
<dbReference type="PROSITE" id="PS50918">
    <property type="entry name" value="WWE"/>
    <property type="match status" value="1"/>
</dbReference>
<dbReference type="EC" id="2.3.2.27" evidence="12"/>
<dbReference type="PROSITE" id="PS00518">
    <property type="entry name" value="ZF_RING_1"/>
    <property type="match status" value="1"/>
</dbReference>
<comment type="catalytic activity">
    <reaction evidence="1 12">
        <text>S-ubiquitinyl-[E2 ubiquitin-conjugating enzyme]-L-cysteine + [acceptor protein]-L-lysine = [E2 ubiquitin-conjugating enzyme]-L-cysteine + N(6)-ubiquitinyl-[acceptor protein]-L-lysine.</text>
        <dbReference type="EC" id="2.3.2.27"/>
    </reaction>
</comment>
<dbReference type="GO" id="GO:0061630">
    <property type="term" value="F:ubiquitin protein ligase activity"/>
    <property type="evidence" value="ECO:0007669"/>
    <property type="project" value="UniProtKB-UniRule"/>
</dbReference>
<keyword evidence="6" id="KW-0879">Wnt signaling pathway</keyword>
<dbReference type="SUPFAM" id="SSF57850">
    <property type="entry name" value="RING/U-box"/>
    <property type="match status" value="1"/>
</dbReference>
<dbReference type="InterPro" id="IPR017907">
    <property type="entry name" value="Znf_RING_CS"/>
</dbReference>
<keyword evidence="9 12" id="KW-0833">Ubl conjugation pathway</keyword>
<comment type="domain">
    <text evidence="12">The WWE domain mediates non-covalent poly(ADP-ribose)-binding.</text>
</comment>
<dbReference type="PROSITE" id="PS50089">
    <property type="entry name" value="ZF_RING_2"/>
    <property type="match status" value="1"/>
</dbReference>
<feature type="region of interest" description="Disordered" evidence="13">
    <location>
        <begin position="162"/>
        <end position="195"/>
    </location>
</feature>
<dbReference type="Pfam" id="PF13920">
    <property type="entry name" value="zf-C3HC4_3"/>
    <property type="match status" value="1"/>
</dbReference>
<evidence type="ECO:0000256" key="1">
    <source>
        <dbReference type="ARBA" id="ARBA00000900"/>
    </source>
</evidence>
<dbReference type="InterPro" id="IPR013083">
    <property type="entry name" value="Znf_RING/FYVE/PHD"/>
</dbReference>
<comment type="function">
    <text evidence="12">E3 ubiquitin-protein ligase that specifically binds poly-ADP-ribosylated proteins and mediates their ubiquitination and subsequent degradation.</text>
</comment>
<dbReference type="GO" id="GO:0008270">
    <property type="term" value="F:zinc ion binding"/>
    <property type="evidence" value="ECO:0007669"/>
    <property type="project" value="UniProtKB-UniRule"/>
</dbReference>
<protein>
    <recommendedName>
        <fullName evidence="12">E3 ubiquitin-protein ligase</fullName>
        <ecNumber evidence="12">2.3.2.27</ecNumber>
    </recommendedName>
</protein>
<dbReference type="Proteomes" id="UP000887116">
    <property type="component" value="Unassembled WGS sequence"/>
</dbReference>
<dbReference type="InterPro" id="IPR004170">
    <property type="entry name" value="WWE_dom"/>
</dbReference>
<keyword evidence="4 12" id="KW-0963">Cytoplasm</keyword>
<organism evidence="16 17">
    <name type="scientific">Trichonephila clavata</name>
    <name type="common">Joro spider</name>
    <name type="synonym">Nephila clavata</name>
    <dbReference type="NCBI Taxonomy" id="2740835"/>
    <lineage>
        <taxon>Eukaryota</taxon>
        <taxon>Metazoa</taxon>
        <taxon>Ecdysozoa</taxon>
        <taxon>Arthropoda</taxon>
        <taxon>Chelicerata</taxon>
        <taxon>Arachnida</taxon>
        <taxon>Araneae</taxon>
        <taxon>Araneomorphae</taxon>
        <taxon>Entelegynae</taxon>
        <taxon>Araneoidea</taxon>
        <taxon>Nephilidae</taxon>
        <taxon>Trichonephila</taxon>
    </lineage>
</organism>
<keyword evidence="8 11" id="KW-0863">Zinc-finger</keyword>
<dbReference type="EMBL" id="BMAO01007199">
    <property type="protein sequence ID" value="GFR14312.1"/>
    <property type="molecule type" value="Genomic_DNA"/>
</dbReference>
<dbReference type="Gene3D" id="3.30.40.10">
    <property type="entry name" value="Zinc/RING finger domain, C3HC4 (zinc finger)"/>
    <property type="match status" value="1"/>
</dbReference>
<dbReference type="OrthoDB" id="10065815at2759"/>
<evidence type="ECO:0000256" key="2">
    <source>
        <dbReference type="ARBA" id="ARBA00004514"/>
    </source>
</evidence>
<dbReference type="PANTHER" id="PTHR13417">
    <property type="entry name" value="E3 UBIQUITIN-PROTEIN LIGASE RNF146"/>
    <property type="match status" value="1"/>
</dbReference>
<evidence type="ECO:0000256" key="13">
    <source>
        <dbReference type="SAM" id="MobiDB-lite"/>
    </source>
</evidence>
<keyword evidence="17" id="KW-1185">Reference proteome</keyword>
<feature type="compositionally biased region" description="Low complexity" evidence="13">
    <location>
        <begin position="175"/>
        <end position="195"/>
    </location>
</feature>
<evidence type="ECO:0000256" key="5">
    <source>
        <dbReference type="ARBA" id="ARBA00022679"/>
    </source>
</evidence>
<dbReference type="SMART" id="SM00184">
    <property type="entry name" value="RING"/>
    <property type="match status" value="1"/>
</dbReference>
<evidence type="ECO:0000256" key="9">
    <source>
        <dbReference type="ARBA" id="ARBA00022786"/>
    </source>
</evidence>
<dbReference type="GO" id="GO:0006511">
    <property type="term" value="P:ubiquitin-dependent protein catabolic process"/>
    <property type="evidence" value="ECO:0007669"/>
    <property type="project" value="UniProtKB-UniRule"/>
</dbReference>
<reference evidence="16" key="1">
    <citation type="submission" date="2020-07" db="EMBL/GenBank/DDBJ databases">
        <title>Multicomponent nature underlies the extraordinary mechanical properties of spider dragline silk.</title>
        <authorList>
            <person name="Kono N."/>
            <person name="Nakamura H."/>
            <person name="Mori M."/>
            <person name="Yoshida Y."/>
            <person name="Ohtoshi R."/>
            <person name="Malay A.D."/>
            <person name="Moran D.A.P."/>
            <person name="Tomita M."/>
            <person name="Numata K."/>
            <person name="Arakawa K."/>
        </authorList>
    </citation>
    <scope>NUCLEOTIDE SEQUENCE</scope>
</reference>
<dbReference type="GO" id="GO:0072572">
    <property type="term" value="F:poly-ADP-D-ribose binding"/>
    <property type="evidence" value="ECO:0007669"/>
    <property type="project" value="UniProtKB-UniRule"/>
</dbReference>
<dbReference type="InterPro" id="IPR018123">
    <property type="entry name" value="WWE-dom_subgr"/>
</dbReference>
<keyword evidence="10 12" id="KW-0862">Zinc</keyword>
<evidence type="ECO:0000313" key="17">
    <source>
        <dbReference type="Proteomes" id="UP000887116"/>
    </source>
</evidence>
<dbReference type="InterPro" id="IPR001841">
    <property type="entry name" value="Znf_RING"/>
</dbReference>
<dbReference type="PANTHER" id="PTHR13417:SF2">
    <property type="entry name" value="E3 UBIQUITIN-PROTEIN LIGASE RNF146"/>
    <property type="match status" value="1"/>
</dbReference>
<dbReference type="GO" id="GO:0016055">
    <property type="term" value="P:Wnt signaling pathway"/>
    <property type="evidence" value="ECO:0007669"/>
    <property type="project" value="UniProtKB-KW"/>
</dbReference>
<sequence length="195" mass="22269">MEPDTTTDDNGTPNKIECAICLQPCIQPVQLPCRHVFCYLCVKGVTYQGKRCAMCRQEIPVNYLDNPLLIAAPQSTVAFEGSYQWFYEGRNGWWQYDDRTSLEIETAYKNGEQQCEVLIAGLLYIIDFQKSLQMRRCDSYRRRRIKRDLVSVPKKGIAGIRQIPETVPASEAPVNENNTDNDSLENSSSDENCQN</sequence>
<dbReference type="GO" id="GO:0005829">
    <property type="term" value="C:cytosol"/>
    <property type="evidence" value="ECO:0007669"/>
    <property type="project" value="UniProtKB-SubCell"/>
</dbReference>
<keyword evidence="7 12" id="KW-0479">Metal-binding</keyword>
<comment type="subcellular location">
    <subcellularLocation>
        <location evidence="2 12">Cytoplasm</location>
        <location evidence="2 12">Cytosol</location>
    </subcellularLocation>
</comment>
<keyword evidence="5 12" id="KW-0808">Transferase</keyword>
<feature type="domain" description="WWE" evidence="15">
    <location>
        <begin position="69"/>
        <end position="147"/>
    </location>
</feature>
<evidence type="ECO:0000259" key="15">
    <source>
        <dbReference type="PROSITE" id="PS50918"/>
    </source>
</evidence>
<gene>
    <name evidence="16" type="primary">RNF146B</name>
    <name evidence="16" type="ORF">TNCT_422951</name>
</gene>
<dbReference type="AlphaFoldDB" id="A0A8X6GZQ5"/>
<proteinExistence type="predicted"/>
<evidence type="ECO:0000256" key="4">
    <source>
        <dbReference type="ARBA" id="ARBA00022490"/>
    </source>
</evidence>
<dbReference type="Gene3D" id="3.30.720.50">
    <property type="match status" value="1"/>
</dbReference>
<dbReference type="Pfam" id="PF02825">
    <property type="entry name" value="WWE"/>
    <property type="match status" value="1"/>
</dbReference>
<dbReference type="InterPro" id="IPR044110">
    <property type="entry name" value="RING-HC_RNF146"/>
</dbReference>
<evidence type="ECO:0000256" key="6">
    <source>
        <dbReference type="ARBA" id="ARBA00022687"/>
    </source>
</evidence>
<accession>A0A8X6GZQ5</accession>
<evidence type="ECO:0000256" key="11">
    <source>
        <dbReference type="PROSITE-ProRule" id="PRU00175"/>
    </source>
</evidence>
<evidence type="ECO:0000313" key="16">
    <source>
        <dbReference type="EMBL" id="GFR14312.1"/>
    </source>
</evidence>
<dbReference type="FunFam" id="3.30.720.50:FF:000003">
    <property type="entry name" value="E3 ubiquitin-protein ligase RNF146"/>
    <property type="match status" value="1"/>
</dbReference>
<evidence type="ECO:0000256" key="10">
    <source>
        <dbReference type="ARBA" id="ARBA00022833"/>
    </source>
</evidence>
<evidence type="ECO:0000256" key="8">
    <source>
        <dbReference type="ARBA" id="ARBA00022771"/>
    </source>
</evidence>
<dbReference type="GO" id="GO:0005634">
    <property type="term" value="C:nucleus"/>
    <property type="evidence" value="ECO:0007669"/>
    <property type="project" value="TreeGrafter"/>
</dbReference>
<dbReference type="SUPFAM" id="SSF117839">
    <property type="entry name" value="WWE domain"/>
    <property type="match status" value="1"/>
</dbReference>
<comment type="pathway">
    <text evidence="3 12">Protein modification; protein ubiquitination.</text>
</comment>
<dbReference type="CDD" id="cd16546">
    <property type="entry name" value="RING-HC_RNF146"/>
    <property type="match status" value="1"/>
</dbReference>
<dbReference type="GO" id="GO:0051865">
    <property type="term" value="P:protein autoubiquitination"/>
    <property type="evidence" value="ECO:0007669"/>
    <property type="project" value="UniProtKB-UniRule"/>
</dbReference>
<comment type="caution">
    <text evidence="16">The sequence shown here is derived from an EMBL/GenBank/DDBJ whole genome shotgun (WGS) entry which is preliminary data.</text>
</comment>